<protein>
    <submittedName>
        <fullName evidence="1">Uncharacterized protein</fullName>
    </submittedName>
</protein>
<name>A0A4Q9B5A5_9DEIN</name>
<accession>A0A4Q9B5A5</accession>
<evidence type="ECO:0000313" key="1">
    <source>
        <dbReference type="EMBL" id="TBH21189.1"/>
    </source>
</evidence>
<dbReference type="OrthoDB" id="25771at2"/>
<proteinExistence type="predicted"/>
<evidence type="ECO:0000313" key="2">
    <source>
        <dbReference type="Proteomes" id="UP000292858"/>
    </source>
</evidence>
<reference evidence="1 2" key="1">
    <citation type="submission" date="2019-02" db="EMBL/GenBank/DDBJ databases">
        <title>Thermus sp. a novel from hot spring.</title>
        <authorList>
            <person name="Zhao Z."/>
        </authorList>
    </citation>
    <scope>NUCLEOTIDE SEQUENCE [LARGE SCALE GENOMIC DNA]</scope>
    <source>
        <strain evidence="1 2">CFH 72773T</strain>
    </source>
</reference>
<dbReference type="EMBL" id="SIJL01000003">
    <property type="protein sequence ID" value="TBH21189.1"/>
    <property type="molecule type" value="Genomic_DNA"/>
</dbReference>
<organism evidence="1 2">
    <name type="scientific">Thermus thermamylovorans</name>
    <dbReference type="NCBI Taxonomy" id="2509362"/>
    <lineage>
        <taxon>Bacteria</taxon>
        <taxon>Thermotogati</taxon>
        <taxon>Deinococcota</taxon>
        <taxon>Deinococci</taxon>
        <taxon>Thermales</taxon>
        <taxon>Thermaceae</taxon>
        <taxon>Thermus</taxon>
    </lineage>
</organism>
<dbReference type="Proteomes" id="UP000292858">
    <property type="component" value="Unassembled WGS sequence"/>
</dbReference>
<gene>
    <name evidence="1" type="ORF">ETP66_03460</name>
</gene>
<dbReference type="RefSeq" id="WP_130840653.1">
    <property type="nucleotide sequence ID" value="NZ_SIJL01000003.1"/>
</dbReference>
<comment type="caution">
    <text evidence="1">The sequence shown here is derived from an EMBL/GenBank/DDBJ whole genome shotgun (WGS) entry which is preliminary data.</text>
</comment>
<dbReference type="AlphaFoldDB" id="A0A4Q9B5A5"/>
<sequence length="207" mass="22303">MAPTLLAELSSDLEVLSRRLRAGLDEFGTLLCYLEGGRGGRTVLLHAPYPEALPVLRALHGLAFRGRLLLALDPSPLSPTLEGLSLSGPARAPLAHLLERLRPDRLLLAFPGEGLGLWYPGGKETPEGWRPLEGEGEPLDLRVEAPTGLRYREVRAYGPWESPPLPLDLPQGLGPYLGAVGRERGVSTYGVGLVDLRRSLEALLGLG</sequence>
<keyword evidence="2" id="KW-1185">Reference proteome</keyword>